<dbReference type="OrthoDB" id="245202at2"/>
<dbReference type="Gene3D" id="3.10.100.10">
    <property type="entry name" value="Mannose-Binding Protein A, subunit A"/>
    <property type="match status" value="1"/>
</dbReference>
<dbReference type="Gene3D" id="3.40.50.880">
    <property type="match status" value="1"/>
</dbReference>
<evidence type="ECO:0000313" key="3">
    <source>
        <dbReference type="EMBL" id="EMI53061.1"/>
    </source>
</evidence>
<dbReference type="PANTHER" id="PTHR22801:SF63">
    <property type="entry name" value="C-TYPE LECTIN DOMAIN-CONTAINING PROTEIN"/>
    <property type="match status" value="1"/>
</dbReference>
<dbReference type="InterPro" id="IPR010496">
    <property type="entry name" value="AL/BT2_dom"/>
</dbReference>
<dbReference type="InterPro" id="IPR001304">
    <property type="entry name" value="C-type_lectin-like"/>
</dbReference>
<protein>
    <submittedName>
        <fullName evidence="3">Protein containing DUF1080</fullName>
    </submittedName>
</protein>
<dbReference type="AlphaFoldDB" id="M5U5C5"/>
<accession>M5U5C5</accession>
<dbReference type="InterPro" id="IPR016187">
    <property type="entry name" value="CTDL_fold"/>
</dbReference>
<dbReference type="PATRIC" id="fig|1263870.3.peg.5828"/>
<dbReference type="Proteomes" id="UP000011885">
    <property type="component" value="Unassembled WGS sequence"/>
</dbReference>
<evidence type="ECO:0000259" key="2">
    <source>
        <dbReference type="PROSITE" id="PS50041"/>
    </source>
</evidence>
<feature type="region of interest" description="Disordered" evidence="1">
    <location>
        <begin position="217"/>
        <end position="238"/>
    </location>
</feature>
<keyword evidence="4" id="KW-1185">Reference proteome</keyword>
<organism evidence="3 4">
    <name type="scientific">Rhodopirellula sallentina SM41</name>
    <dbReference type="NCBI Taxonomy" id="1263870"/>
    <lineage>
        <taxon>Bacteria</taxon>
        <taxon>Pseudomonadati</taxon>
        <taxon>Planctomycetota</taxon>
        <taxon>Planctomycetia</taxon>
        <taxon>Pirellulales</taxon>
        <taxon>Pirellulaceae</taxon>
        <taxon>Rhodopirellula</taxon>
    </lineage>
</organism>
<feature type="domain" description="C-type lectin" evidence="2">
    <location>
        <begin position="675"/>
        <end position="785"/>
    </location>
</feature>
<dbReference type="CDD" id="cd00037">
    <property type="entry name" value="CLECT"/>
    <property type="match status" value="1"/>
</dbReference>
<gene>
    <name evidence="3" type="ORF">RSSM_05501</name>
</gene>
<dbReference type="SMART" id="SM00034">
    <property type="entry name" value="CLECT"/>
    <property type="match status" value="1"/>
</dbReference>
<dbReference type="InterPro" id="IPR029062">
    <property type="entry name" value="Class_I_gatase-like"/>
</dbReference>
<feature type="compositionally biased region" description="Polar residues" evidence="1">
    <location>
        <begin position="217"/>
        <end position="237"/>
    </location>
</feature>
<dbReference type="Gene3D" id="2.60.120.560">
    <property type="entry name" value="Exo-inulinase, domain 1"/>
    <property type="match status" value="2"/>
</dbReference>
<dbReference type="InterPro" id="IPR016186">
    <property type="entry name" value="C-type_lectin-like/link_sf"/>
</dbReference>
<reference evidence="3 4" key="1">
    <citation type="journal article" date="2013" name="Mar. Genomics">
        <title>Expression of sulfatases in Rhodopirellula baltica and the diversity of sulfatases in the genus Rhodopirellula.</title>
        <authorList>
            <person name="Wegner C.E."/>
            <person name="Richter-Heitmann T."/>
            <person name="Klindworth A."/>
            <person name="Klockow C."/>
            <person name="Richter M."/>
            <person name="Achstetter T."/>
            <person name="Glockner F.O."/>
            <person name="Harder J."/>
        </authorList>
    </citation>
    <scope>NUCLEOTIDE SEQUENCE [LARGE SCALE GENOMIC DNA]</scope>
    <source>
        <strain evidence="3 4">SM41</strain>
    </source>
</reference>
<feature type="compositionally biased region" description="Polar residues" evidence="1">
    <location>
        <begin position="819"/>
        <end position="829"/>
    </location>
</feature>
<dbReference type="RefSeq" id="WP_008686477.1">
    <property type="nucleotide sequence ID" value="NZ_ANOH01000385.1"/>
</dbReference>
<dbReference type="Pfam" id="PF00059">
    <property type="entry name" value="Lectin_C"/>
    <property type="match status" value="1"/>
</dbReference>
<dbReference type="PROSITE" id="PS50041">
    <property type="entry name" value="C_TYPE_LECTIN_2"/>
    <property type="match status" value="1"/>
</dbReference>
<dbReference type="EMBL" id="ANOH01000385">
    <property type="protein sequence ID" value="EMI53061.1"/>
    <property type="molecule type" value="Genomic_DNA"/>
</dbReference>
<dbReference type="SUPFAM" id="SSF56436">
    <property type="entry name" value="C-type lectin-like"/>
    <property type="match status" value="1"/>
</dbReference>
<dbReference type="GO" id="GO:0016787">
    <property type="term" value="F:hydrolase activity"/>
    <property type="evidence" value="ECO:0007669"/>
    <property type="project" value="InterPro"/>
</dbReference>
<dbReference type="SUPFAM" id="SSF52317">
    <property type="entry name" value="Class I glutamine amidotransferase-like"/>
    <property type="match status" value="1"/>
</dbReference>
<dbReference type="Pfam" id="PF06439">
    <property type="entry name" value="3keto-disac_hyd"/>
    <property type="match status" value="2"/>
</dbReference>
<comment type="caution">
    <text evidence="3">The sequence shown here is derived from an EMBL/GenBank/DDBJ whole genome shotgun (WGS) entry which is preliminary data.</text>
</comment>
<name>M5U5C5_9BACT</name>
<dbReference type="InterPro" id="IPR050801">
    <property type="entry name" value="Ca-Dep_Lectins_ImmuneDev"/>
</dbReference>
<sequence length="1031" mass="113523">MDAASNSGEVRLHLFNGSDFSGWNGDFSYWKVEDGAIVGRLPPSNSLSKRTYLTSDHSFVGDFELEFDCAIEEGNSGVVYRTSRPRSDPLHAFGLQIDIDGANSEFGAAYEERGLASVAEVGESVTLSSSGAVSRSPITPQITDDTSDVGSDWKHYRVVAVGDSIEHYVNGRLTSRISDPHRRLSQQGLVALQLHKGKPMTVRFKDITFYKGRRFARNTSDSQAPQTAQSVPSNSNDPGVLILPAATRSNGKHIVLLAGDQEYRSEETMPMLGKILSQRHGFRCTVLFPLSANGSYIDPTNKQGLKGLNTLSDADLMIIGTRFLEPIEKEAKHLTDFLNAGKPVIGIRTATHAFGGNGSFGGNLPYVEFGRRILGEEWAGHHGKYKSQGSRGVVEAGKQMHPILSSVSRVFAKTNVYQAPHLTKEDEVLMRGAVTETQESASRIVSGGINQPMQPIAWLHPYKSPGGANGQSFCLTAGASVDFANEDLRRLIVNAVYFLTGGKVPIKSDVEFVDPFDPSSFGHFREKDHWQVANLHSDDFGLLKRASVSGNVTQAAASSILTAQIQPSSVWRSSDAVLELLILDRNGEDFRARMKVGKRIIREVRGTVKNDRISWLAKDVHPVGENRQGGDNLGTIRHAPNGVVIDFMWKGPNGSGEFALRSAGAFKPPSGVFQVGTHFFKVFDKQLTWDEARDECTRLGGTLAKVDAMDIHEHVFREAKKIGMDSVWIGACDAEVEGSWKWIDGTPLSFSRWGPGQPNNKQESEHFALLIVEFRNPKYVGTWADQPSSSTEHRPGFVCQWTTNGSIGETPTTSSTTTAAQNPRTVKSEMSTDSARKIRLFNGRNLIGWRGLPRFWSVKRGGIVGSTFPNGIPEPTFLVSEKEYQDFELNWKVKLVGAANVDSGLNFRSGVADASTFKMWGPQCNLGFGSTFKHPWGTVFYKGHKSVPKQKWHFDKHESDVNLVNSNVIQNGFNEMQLRCVGKDVVVKLNGVIVLDRDIPKMPESGRLGWQLWSGSGPMEIHLKDIEIIEL</sequence>
<evidence type="ECO:0000256" key="1">
    <source>
        <dbReference type="SAM" id="MobiDB-lite"/>
    </source>
</evidence>
<feature type="region of interest" description="Disordered" evidence="1">
    <location>
        <begin position="806"/>
        <end position="829"/>
    </location>
</feature>
<dbReference type="PANTHER" id="PTHR22801">
    <property type="entry name" value="LITHOSTATHINE"/>
    <property type="match status" value="1"/>
</dbReference>
<proteinExistence type="predicted"/>
<evidence type="ECO:0000313" key="4">
    <source>
        <dbReference type="Proteomes" id="UP000011885"/>
    </source>
</evidence>